<protein>
    <submittedName>
        <fullName evidence="9">Sigma-70 family RNA polymerase sigma factor</fullName>
    </submittedName>
</protein>
<dbReference type="Proteomes" id="UP001597351">
    <property type="component" value="Unassembled WGS sequence"/>
</dbReference>
<dbReference type="InterPro" id="IPR013324">
    <property type="entry name" value="RNA_pol_sigma_r3/r4-like"/>
</dbReference>
<keyword evidence="3" id="KW-0238">DNA-binding</keyword>
<dbReference type="Pfam" id="PF04539">
    <property type="entry name" value="Sigma70_r3"/>
    <property type="match status" value="1"/>
</dbReference>
<keyword evidence="10" id="KW-1185">Reference proteome</keyword>
<organism evidence="9 10">
    <name type="scientific">Nocardioides aestuarii</name>
    <dbReference type="NCBI Taxonomy" id="252231"/>
    <lineage>
        <taxon>Bacteria</taxon>
        <taxon>Bacillati</taxon>
        <taxon>Actinomycetota</taxon>
        <taxon>Actinomycetes</taxon>
        <taxon>Propionibacteriales</taxon>
        <taxon>Nocardioidaceae</taxon>
        <taxon>Nocardioides</taxon>
    </lineage>
</organism>
<reference evidence="10" key="1">
    <citation type="journal article" date="2019" name="Int. J. Syst. Evol. Microbiol.">
        <title>The Global Catalogue of Microorganisms (GCM) 10K type strain sequencing project: providing services to taxonomists for standard genome sequencing and annotation.</title>
        <authorList>
            <consortium name="The Broad Institute Genomics Platform"/>
            <consortium name="The Broad Institute Genome Sequencing Center for Infectious Disease"/>
            <person name="Wu L."/>
            <person name="Ma J."/>
        </authorList>
    </citation>
    <scope>NUCLEOTIDE SEQUENCE [LARGE SCALE GENOMIC DNA]</scope>
    <source>
        <strain evidence="10">CGMCC 1.12477</strain>
    </source>
</reference>
<feature type="domain" description="RNA polymerase sigma-70 region 3" evidence="6">
    <location>
        <begin position="132"/>
        <end position="191"/>
    </location>
</feature>
<feature type="domain" description="RNA polymerase sigma-70 region 2" evidence="7">
    <location>
        <begin position="59"/>
        <end position="119"/>
    </location>
</feature>
<evidence type="ECO:0000256" key="2">
    <source>
        <dbReference type="ARBA" id="ARBA00023082"/>
    </source>
</evidence>
<dbReference type="SUPFAM" id="SSF88946">
    <property type="entry name" value="Sigma2 domain of RNA polymerase sigma factors"/>
    <property type="match status" value="1"/>
</dbReference>
<proteinExistence type="predicted"/>
<dbReference type="Gene3D" id="1.20.120.1810">
    <property type="match status" value="1"/>
</dbReference>
<dbReference type="InterPro" id="IPR007624">
    <property type="entry name" value="RNA_pol_sigma70_r3"/>
</dbReference>
<keyword evidence="2" id="KW-0731">Sigma factor</keyword>
<name>A0ABW4TTD2_9ACTN</name>
<feature type="domain" description="RNA polymerase sigma-70 region 4" evidence="8">
    <location>
        <begin position="218"/>
        <end position="264"/>
    </location>
</feature>
<evidence type="ECO:0000313" key="10">
    <source>
        <dbReference type="Proteomes" id="UP001597351"/>
    </source>
</evidence>
<evidence type="ECO:0000259" key="7">
    <source>
        <dbReference type="Pfam" id="PF04542"/>
    </source>
</evidence>
<dbReference type="CDD" id="cd06171">
    <property type="entry name" value="Sigma70_r4"/>
    <property type="match status" value="1"/>
</dbReference>
<dbReference type="InterPro" id="IPR013325">
    <property type="entry name" value="RNA_pol_sigma_r2"/>
</dbReference>
<feature type="region of interest" description="Disordered" evidence="5">
    <location>
        <begin position="1"/>
        <end position="22"/>
    </location>
</feature>
<dbReference type="InterPro" id="IPR007630">
    <property type="entry name" value="RNA_pol_sigma70_r4"/>
</dbReference>
<evidence type="ECO:0000259" key="8">
    <source>
        <dbReference type="Pfam" id="PF04545"/>
    </source>
</evidence>
<comment type="caution">
    <text evidence="9">The sequence shown here is derived from an EMBL/GenBank/DDBJ whole genome shotgun (WGS) entry which is preliminary data.</text>
</comment>
<dbReference type="PANTHER" id="PTHR30385">
    <property type="entry name" value="SIGMA FACTOR F FLAGELLAR"/>
    <property type="match status" value="1"/>
</dbReference>
<dbReference type="Pfam" id="PF04542">
    <property type="entry name" value="Sigma70_r2"/>
    <property type="match status" value="1"/>
</dbReference>
<dbReference type="NCBIfam" id="TIGR02937">
    <property type="entry name" value="sigma70-ECF"/>
    <property type="match status" value="1"/>
</dbReference>
<dbReference type="Gene3D" id="1.20.140.160">
    <property type="match status" value="1"/>
</dbReference>
<evidence type="ECO:0000313" key="9">
    <source>
        <dbReference type="EMBL" id="MFD1949014.1"/>
    </source>
</evidence>
<dbReference type="InterPro" id="IPR000943">
    <property type="entry name" value="RNA_pol_sigma70"/>
</dbReference>
<evidence type="ECO:0000259" key="6">
    <source>
        <dbReference type="Pfam" id="PF04539"/>
    </source>
</evidence>
<dbReference type="SUPFAM" id="SSF88659">
    <property type="entry name" value="Sigma3 and sigma4 domains of RNA polymerase sigma factors"/>
    <property type="match status" value="2"/>
</dbReference>
<evidence type="ECO:0000256" key="4">
    <source>
        <dbReference type="ARBA" id="ARBA00023163"/>
    </source>
</evidence>
<feature type="compositionally biased region" description="Polar residues" evidence="5">
    <location>
        <begin position="12"/>
        <end position="22"/>
    </location>
</feature>
<gene>
    <name evidence="9" type="ORF">ACFSDE_19580</name>
</gene>
<evidence type="ECO:0000256" key="5">
    <source>
        <dbReference type="SAM" id="MobiDB-lite"/>
    </source>
</evidence>
<accession>A0ABW4TTD2</accession>
<sequence length="274" mass="29886">MVVVTLPRNDLESSTPDLTPSERNAETACLFDELAARCSRPRRQEVQERLVCLNMGVARDVAHRYEGRGVASDDLHQVAYLGLVKAVRRFDPARGTVFLGYAVPTVRGEVRRWFRDAGWMVRPPRSIQELQARITRARSELAHELGRSPELSEIAAHLAEDQGAVGRAMAANGCFSPSSLDAEEDDDGQATALAQRLGGADPGYARVEARVTLTPLVSGLDDRERLMLHMRFVDGATQREIGAALGVTQTQVSRLMSALLARLRGELEGVSGAA</sequence>
<dbReference type="PANTHER" id="PTHR30385:SF4">
    <property type="entry name" value="RNA POLYMERASE SIGMA-E FACTOR"/>
    <property type="match status" value="1"/>
</dbReference>
<dbReference type="RefSeq" id="WP_379190189.1">
    <property type="nucleotide sequence ID" value="NZ_JBHUGD010000004.1"/>
</dbReference>
<keyword evidence="4" id="KW-0804">Transcription</keyword>
<dbReference type="EMBL" id="JBHUGD010000004">
    <property type="protein sequence ID" value="MFD1949014.1"/>
    <property type="molecule type" value="Genomic_DNA"/>
</dbReference>
<dbReference type="PRINTS" id="PR00046">
    <property type="entry name" value="SIGMA70FCT"/>
</dbReference>
<dbReference type="Pfam" id="PF04545">
    <property type="entry name" value="Sigma70_r4"/>
    <property type="match status" value="1"/>
</dbReference>
<dbReference type="InterPro" id="IPR014284">
    <property type="entry name" value="RNA_pol_sigma-70_dom"/>
</dbReference>
<evidence type="ECO:0000256" key="3">
    <source>
        <dbReference type="ARBA" id="ARBA00023125"/>
    </source>
</evidence>
<keyword evidence="1" id="KW-0805">Transcription regulation</keyword>
<dbReference type="InterPro" id="IPR007627">
    <property type="entry name" value="RNA_pol_sigma70_r2"/>
</dbReference>
<evidence type="ECO:0000256" key="1">
    <source>
        <dbReference type="ARBA" id="ARBA00023015"/>
    </source>
</evidence>